<dbReference type="EMBL" id="JACHWB010000005">
    <property type="protein sequence ID" value="MBB3020627.1"/>
    <property type="molecule type" value="Genomic_DNA"/>
</dbReference>
<comment type="similarity">
    <text evidence="1">Belongs to the N-acetylmuramoyl-L-alanine amidase 2 family.</text>
</comment>
<dbReference type="InterPro" id="IPR002477">
    <property type="entry name" value="Peptidoglycan-bd-like"/>
</dbReference>
<sequence>MNVAEIQRALLARGYDPGPIDGDLGPKTRKAVEAFQREHGLKADGIAGPVTLGALASLTPEMTVKSPSAPKKGRPIHTLVWHCTATPEGREFTRADIDKMHRARGFTGIGYHKLVHLDGSISDGRPESQVGAHVSGHNTGTIGYSYVGGLDAKGKPKDTRTPEQMQTMIRLTREAAAKYALRAVVGHRDLSPDLDADGMIEPHEWVKVCPCFNAIAEYGALLKEVA</sequence>
<dbReference type="PANTHER" id="PTHR11022">
    <property type="entry name" value="PEPTIDOGLYCAN RECOGNITION PROTEIN"/>
    <property type="match status" value="1"/>
</dbReference>
<dbReference type="Pfam" id="PF01510">
    <property type="entry name" value="Amidase_2"/>
    <property type="match status" value="1"/>
</dbReference>
<dbReference type="Gene3D" id="1.10.101.10">
    <property type="entry name" value="PGBD-like superfamily/PGBD"/>
    <property type="match status" value="1"/>
</dbReference>
<evidence type="ECO:0000259" key="2">
    <source>
        <dbReference type="SMART" id="SM00644"/>
    </source>
</evidence>
<gene>
    <name evidence="4" type="ORF">FHR70_003713</name>
</gene>
<dbReference type="GO" id="GO:0009253">
    <property type="term" value="P:peptidoglycan catabolic process"/>
    <property type="evidence" value="ECO:0007669"/>
    <property type="project" value="InterPro"/>
</dbReference>
<dbReference type="GO" id="GO:0008745">
    <property type="term" value="F:N-acetylmuramoyl-L-alanine amidase activity"/>
    <property type="evidence" value="ECO:0007669"/>
    <property type="project" value="InterPro"/>
</dbReference>
<comment type="caution">
    <text evidence="4">The sequence shown here is derived from an EMBL/GenBank/DDBJ whole genome shotgun (WGS) entry which is preliminary data.</text>
</comment>
<dbReference type="SMART" id="SM00644">
    <property type="entry name" value="Ami_2"/>
    <property type="match status" value="1"/>
</dbReference>
<dbReference type="Gene3D" id="3.40.80.10">
    <property type="entry name" value="Peptidoglycan recognition protein-like"/>
    <property type="match status" value="1"/>
</dbReference>
<evidence type="ECO:0000313" key="4">
    <source>
        <dbReference type="EMBL" id="MBB3020627.1"/>
    </source>
</evidence>
<dbReference type="InterPro" id="IPR036366">
    <property type="entry name" value="PGBDSf"/>
</dbReference>
<feature type="domain" description="Peptidoglycan recognition protein family" evidence="3">
    <location>
        <begin position="56"/>
        <end position="191"/>
    </location>
</feature>
<reference evidence="4 5" key="1">
    <citation type="submission" date="2020-08" db="EMBL/GenBank/DDBJ databases">
        <title>The Agave Microbiome: Exploring the role of microbial communities in plant adaptations to desert environments.</title>
        <authorList>
            <person name="Partida-Martinez L.P."/>
        </authorList>
    </citation>
    <scope>NUCLEOTIDE SEQUENCE [LARGE SCALE GENOMIC DNA]</scope>
    <source>
        <strain evidence="4 5">AT3.9</strain>
    </source>
</reference>
<dbReference type="PROSITE" id="PS00018">
    <property type="entry name" value="EF_HAND_1"/>
    <property type="match status" value="1"/>
</dbReference>
<name>A0A7W4VPR8_9HYPH</name>
<dbReference type="AlphaFoldDB" id="A0A7W4VPR8"/>
<dbReference type="InterPro" id="IPR006619">
    <property type="entry name" value="PGRP_domain_met/bac"/>
</dbReference>
<dbReference type="SUPFAM" id="SSF47090">
    <property type="entry name" value="PGBD-like"/>
    <property type="match status" value="1"/>
</dbReference>
<keyword evidence="5" id="KW-1185">Reference proteome</keyword>
<dbReference type="PANTHER" id="PTHR11022:SF41">
    <property type="entry name" value="PEPTIDOGLYCAN-RECOGNITION PROTEIN LC-RELATED"/>
    <property type="match status" value="1"/>
</dbReference>
<dbReference type="Proteomes" id="UP000532010">
    <property type="component" value="Unassembled WGS sequence"/>
</dbReference>
<dbReference type="GO" id="GO:0008270">
    <property type="term" value="F:zinc ion binding"/>
    <property type="evidence" value="ECO:0007669"/>
    <property type="project" value="InterPro"/>
</dbReference>
<evidence type="ECO:0000313" key="5">
    <source>
        <dbReference type="Proteomes" id="UP000532010"/>
    </source>
</evidence>
<dbReference type="InterPro" id="IPR036365">
    <property type="entry name" value="PGBD-like_sf"/>
</dbReference>
<dbReference type="RefSeq" id="WP_183452806.1">
    <property type="nucleotide sequence ID" value="NZ_JACHWB010000005.1"/>
</dbReference>
<dbReference type="InterPro" id="IPR036505">
    <property type="entry name" value="Amidase/PGRP_sf"/>
</dbReference>
<dbReference type="InterPro" id="IPR018247">
    <property type="entry name" value="EF_Hand_1_Ca_BS"/>
</dbReference>
<evidence type="ECO:0000259" key="3">
    <source>
        <dbReference type="SMART" id="SM00701"/>
    </source>
</evidence>
<dbReference type="InterPro" id="IPR002502">
    <property type="entry name" value="Amidase_domain"/>
</dbReference>
<evidence type="ECO:0000256" key="1">
    <source>
        <dbReference type="ARBA" id="ARBA00007553"/>
    </source>
</evidence>
<proteinExistence type="inferred from homology"/>
<accession>A0A7W4VPR8</accession>
<dbReference type="CDD" id="cd06583">
    <property type="entry name" value="PGRP"/>
    <property type="match status" value="1"/>
</dbReference>
<dbReference type="Pfam" id="PF01471">
    <property type="entry name" value="PG_binding_1"/>
    <property type="match status" value="1"/>
</dbReference>
<organism evidence="4 5">
    <name type="scientific">Microvirga lupini</name>
    <dbReference type="NCBI Taxonomy" id="420324"/>
    <lineage>
        <taxon>Bacteria</taxon>
        <taxon>Pseudomonadati</taxon>
        <taxon>Pseudomonadota</taxon>
        <taxon>Alphaproteobacteria</taxon>
        <taxon>Hyphomicrobiales</taxon>
        <taxon>Methylobacteriaceae</taxon>
        <taxon>Microvirga</taxon>
    </lineage>
</organism>
<protein>
    <submittedName>
        <fullName evidence="4">N-acetyl-anhydromuramyl-L-alanine amidase AmpD</fullName>
    </submittedName>
</protein>
<dbReference type="SUPFAM" id="SSF55846">
    <property type="entry name" value="N-acetylmuramoyl-L-alanine amidase-like"/>
    <property type="match status" value="1"/>
</dbReference>
<dbReference type="SMART" id="SM00701">
    <property type="entry name" value="PGRP"/>
    <property type="match status" value="1"/>
</dbReference>
<feature type="domain" description="N-acetylmuramoyl-L-alanine amidase" evidence="2">
    <location>
        <begin position="64"/>
        <end position="199"/>
    </location>
</feature>
<dbReference type="InterPro" id="IPR015510">
    <property type="entry name" value="PGRP"/>
</dbReference>